<dbReference type="PANTHER" id="PTHR42860:SF1">
    <property type="entry name" value="VITAMIN B12-BINDING PROTEIN"/>
    <property type="match status" value="1"/>
</dbReference>
<dbReference type="AlphaFoldDB" id="A0A9E7C2L9"/>
<name>A0A9E7C2L9_9ACTN</name>
<dbReference type="SUPFAM" id="SSF53807">
    <property type="entry name" value="Helical backbone' metal receptor"/>
    <property type="match status" value="1"/>
</dbReference>
<dbReference type="PANTHER" id="PTHR42860">
    <property type="entry name" value="VITAMIN B12-BINDING PROTEIN"/>
    <property type="match status" value="1"/>
</dbReference>
<dbReference type="KEGG" id="sbae:DSM104329_04310"/>
<proteinExistence type="predicted"/>
<evidence type="ECO:0000313" key="3">
    <source>
        <dbReference type="Proteomes" id="UP001162834"/>
    </source>
</evidence>
<gene>
    <name evidence="2" type="primary">btuF_2</name>
    <name evidence="2" type="ORF">DSM104329_04310</name>
</gene>
<sequence>MSLVPHATELLFALGLGDQVVGVTHECDHPTEALERPHVTTDRLPPGLSAAEIDAAVRERTERGEAIYDLDAELLAELEPDLIVTQALCPVCAVSYDDVQAIAARMDPAPKVIALDPKTFGETINDIRTVSDATGAKEAAFVLIATIARRVEAVKSAVADAEPVPVAALEWLDPPFAAGHWTPQLIEMAGGFDVLGLPGESSEQVTWEMVRAAEPEVVVCMPCGYDLGRAHEEAEAYAAQLGALGARRVVAIDASGTFSRPGPRLVEALELMAHVLHPDRVPEAPSAALDVEGAAPAERT</sequence>
<accession>A0A9E7C2L9</accession>
<protein>
    <submittedName>
        <fullName evidence="2">Vitamin B12-binding protein</fullName>
    </submittedName>
</protein>
<feature type="domain" description="Fe/B12 periplasmic-binding" evidence="1">
    <location>
        <begin position="1"/>
        <end position="280"/>
    </location>
</feature>
<dbReference type="PROSITE" id="PS50983">
    <property type="entry name" value="FE_B12_PBP"/>
    <property type="match status" value="1"/>
</dbReference>
<evidence type="ECO:0000313" key="2">
    <source>
        <dbReference type="EMBL" id="UGS37889.1"/>
    </source>
</evidence>
<reference evidence="2" key="1">
    <citation type="journal article" date="2022" name="Int. J. Syst. Evol. Microbiol.">
        <title>Pseudomonas aegrilactucae sp. nov. and Pseudomonas morbosilactucae sp. nov., pathogens causing bacterial rot of lettuce in Japan.</title>
        <authorList>
            <person name="Sawada H."/>
            <person name="Fujikawa T."/>
            <person name="Satou M."/>
        </authorList>
    </citation>
    <scope>NUCLEOTIDE SEQUENCE</scope>
    <source>
        <strain evidence="2">0166_1</strain>
    </source>
</reference>
<dbReference type="EMBL" id="CP087164">
    <property type="protein sequence ID" value="UGS37889.1"/>
    <property type="molecule type" value="Genomic_DNA"/>
</dbReference>
<dbReference type="InterPro" id="IPR002491">
    <property type="entry name" value="ABC_transptr_periplasmic_BD"/>
</dbReference>
<dbReference type="Gene3D" id="3.40.50.1980">
    <property type="entry name" value="Nitrogenase molybdenum iron protein domain"/>
    <property type="match status" value="2"/>
</dbReference>
<dbReference type="InterPro" id="IPR051030">
    <property type="entry name" value="Vitamin_B12-ABC_binding"/>
</dbReference>
<organism evidence="2 3">
    <name type="scientific">Capillimicrobium parvum</name>
    <dbReference type="NCBI Taxonomy" id="2884022"/>
    <lineage>
        <taxon>Bacteria</taxon>
        <taxon>Bacillati</taxon>
        <taxon>Actinomycetota</taxon>
        <taxon>Thermoleophilia</taxon>
        <taxon>Solirubrobacterales</taxon>
        <taxon>Capillimicrobiaceae</taxon>
        <taxon>Capillimicrobium</taxon>
    </lineage>
</organism>
<dbReference type="Pfam" id="PF01497">
    <property type="entry name" value="Peripla_BP_2"/>
    <property type="match status" value="1"/>
</dbReference>
<dbReference type="Proteomes" id="UP001162834">
    <property type="component" value="Chromosome"/>
</dbReference>
<keyword evidence="3" id="KW-1185">Reference proteome</keyword>
<evidence type="ECO:0000259" key="1">
    <source>
        <dbReference type="PROSITE" id="PS50983"/>
    </source>
</evidence>